<dbReference type="OrthoDB" id="9909512at2"/>
<reference evidence="1 2" key="1">
    <citation type="submission" date="2017-10" db="EMBL/GenBank/DDBJ databases">
        <title>Draft genome sequences of strains TRE 1, TRE 9, TRE H and TRI 7, isolated from tamarins, belonging to four potential novel Bifidobacterium species.</title>
        <authorList>
            <person name="Mattarelli P."/>
            <person name="Modesto M."/>
            <person name="Puglisi E."/>
            <person name="Morelli L."/>
            <person name="Spezio C."/>
            <person name="Bonetti A."/>
            <person name="Sandri C."/>
        </authorList>
    </citation>
    <scope>NUCLEOTIDE SEQUENCE [LARGE SCALE GENOMIC DNA]</scope>
    <source>
        <strain evidence="2">TRE1</strain>
    </source>
</reference>
<gene>
    <name evidence="1" type="ORF">CS006_08045</name>
</gene>
<sequence length="95" mass="10273">MSALKAEPKPVWQKLSIGIAKNGIGGNGSQSWTPKWPKPFKSTPIVSAVSVYSWFILTVSDVTAVGCSVAVRNINPDMRPLAGVWQDIWAYGELA</sequence>
<name>A0A2M9H8N0_9BIFI</name>
<comment type="caution">
    <text evidence="1">The sequence shown here is derived from an EMBL/GenBank/DDBJ whole genome shotgun (WGS) entry which is preliminary data.</text>
</comment>
<dbReference type="AlphaFoldDB" id="A0A2M9H8N0"/>
<keyword evidence="2" id="KW-1185">Reference proteome</keyword>
<dbReference type="RefSeq" id="WP_100511263.1">
    <property type="nucleotide sequence ID" value="NZ_PEBI01000003.1"/>
</dbReference>
<dbReference type="Proteomes" id="UP000229095">
    <property type="component" value="Unassembled WGS sequence"/>
</dbReference>
<evidence type="ECO:0000313" key="2">
    <source>
        <dbReference type="Proteomes" id="UP000229095"/>
    </source>
</evidence>
<accession>A0A2M9H8N0</accession>
<dbReference type="EMBL" id="PEBI01000003">
    <property type="protein sequence ID" value="PJM73159.1"/>
    <property type="molecule type" value="Genomic_DNA"/>
</dbReference>
<evidence type="ECO:0000313" key="1">
    <source>
        <dbReference type="EMBL" id="PJM73159.1"/>
    </source>
</evidence>
<organism evidence="1 2">
    <name type="scientific">Bifidobacterium primatium</name>
    <dbReference type="NCBI Taxonomy" id="2045438"/>
    <lineage>
        <taxon>Bacteria</taxon>
        <taxon>Bacillati</taxon>
        <taxon>Actinomycetota</taxon>
        <taxon>Actinomycetes</taxon>
        <taxon>Bifidobacteriales</taxon>
        <taxon>Bifidobacteriaceae</taxon>
        <taxon>Bifidobacterium</taxon>
    </lineage>
</organism>
<protein>
    <submittedName>
        <fullName evidence="1">Uncharacterized protein</fullName>
    </submittedName>
</protein>
<proteinExistence type="predicted"/>